<reference evidence="1 2" key="1">
    <citation type="submission" date="2012-05" db="EMBL/GenBank/DDBJ databases">
        <title>Finished chromosome of genome of Chamaesiphon sp. PCC 6605.</title>
        <authorList>
            <consortium name="US DOE Joint Genome Institute"/>
            <person name="Gugger M."/>
            <person name="Coursin T."/>
            <person name="Rippka R."/>
            <person name="Tandeau De Marsac N."/>
            <person name="Huntemann M."/>
            <person name="Wei C.-L."/>
            <person name="Han J."/>
            <person name="Detter J.C."/>
            <person name="Han C."/>
            <person name="Tapia R."/>
            <person name="Chen A."/>
            <person name="Kyrpides N."/>
            <person name="Mavromatis K."/>
            <person name="Markowitz V."/>
            <person name="Szeto E."/>
            <person name="Ivanova N."/>
            <person name="Pagani I."/>
            <person name="Pati A."/>
            <person name="Goodwin L."/>
            <person name="Nordberg H.P."/>
            <person name="Cantor M.N."/>
            <person name="Hua S.X."/>
            <person name="Woyke T."/>
            <person name="Kerfeld C.A."/>
        </authorList>
    </citation>
    <scope>NUCLEOTIDE SEQUENCE [LARGE SCALE GENOMIC DNA]</scope>
    <source>
        <strain evidence="2">ATCC 27169 / PCC 6605</strain>
    </source>
</reference>
<dbReference type="eggNOG" id="ENOG502Z9S6">
    <property type="taxonomic scope" value="Bacteria"/>
</dbReference>
<protein>
    <submittedName>
        <fullName evidence="1">Uncharacterized protein</fullName>
    </submittedName>
</protein>
<name>K9UC40_CHAP6</name>
<keyword evidence="2" id="KW-1185">Reference proteome</keyword>
<gene>
    <name evidence="1" type="ORF">Cha6605_1522</name>
</gene>
<dbReference type="KEGG" id="cmp:Cha6605_1522"/>
<sequence length="601" mass="70079">MSKQNPGDLSKSNQLLKALTQSEIAQFIDVLLEALSPELEEQAISQLLPDTQQTIRQILAPSPPQAATKSTVIGTVSLAKQAEIWAGLWREWDKIVGEASEEEGKYIVREADWEEPYFDETTFIEDLESVAQKMQPLIEIAFEHEFSPEPDFVTALLDAETDVVSGIPDWMEITDGLYLEQHLTRCILGSEWLTIREQGQDAFQFTECIREYEQQFQEVQLNSDTVFEFLIQLSEADRKIILAGLTTNKETTLWKSVLADIHSCWQQFYLDLIEQYAPDRYLQQLRTTIPQQWQNGLPIIEELLNDRDYPESFVAIEETINSLLKPTRSDISWTPETSMLVAISGLYYDGNSANINTLLRYYQQTAQGLNQIERANALEIQQIGIDRWFNWSRMFAAFVEVPVSEVTRQALFTSWRDYVVRRTKSYSWQKVDSWWLCWLIESVDDRQKGVSWFQEQITQWLDRLPGDRSQLGENYDRLRLLTKDLTEIYHQGESGYPQFDRVVIRPQEFSSQSDESRREYLKASAPDRLFDLVMNYWQVNLHQFVPKPESVQNGKYTTHAQWMVALKELSPQDYENLLAQWKVAHKRRINLWKAMKQMGVS</sequence>
<dbReference type="RefSeq" id="WP_015158858.1">
    <property type="nucleotide sequence ID" value="NC_019697.1"/>
</dbReference>
<dbReference type="Proteomes" id="UP000010366">
    <property type="component" value="Chromosome"/>
</dbReference>
<accession>K9UC40</accession>
<proteinExistence type="predicted"/>
<dbReference type="HOGENOM" id="CLU_448925_0_0_3"/>
<evidence type="ECO:0000313" key="2">
    <source>
        <dbReference type="Proteomes" id="UP000010366"/>
    </source>
</evidence>
<dbReference type="AlphaFoldDB" id="K9UC40"/>
<dbReference type="EMBL" id="CP003600">
    <property type="protein sequence ID" value="AFY92682.1"/>
    <property type="molecule type" value="Genomic_DNA"/>
</dbReference>
<dbReference type="STRING" id="1173020.Cha6605_1522"/>
<dbReference type="OrthoDB" id="5481543at2"/>
<organism evidence="1 2">
    <name type="scientific">Chamaesiphon minutus (strain ATCC 27169 / PCC 6605)</name>
    <dbReference type="NCBI Taxonomy" id="1173020"/>
    <lineage>
        <taxon>Bacteria</taxon>
        <taxon>Bacillati</taxon>
        <taxon>Cyanobacteriota</taxon>
        <taxon>Cyanophyceae</taxon>
        <taxon>Gomontiellales</taxon>
        <taxon>Chamaesiphonaceae</taxon>
        <taxon>Chamaesiphon</taxon>
    </lineage>
</organism>
<evidence type="ECO:0000313" key="1">
    <source>
        <dbReference type="EMBL" id="AFY92682.1"/>
    </source>
</evidence>